<gene>
    <name evidence="1" type="ORF">MIZ03_3122</name>
</gene>
<reference evidence="1 2" key="1">
    <citation type="journal article" date="2021" name="Microbiol. Spectr.">
        <title>A Single Bacterium Capable of Oxidation and Reduction of Iron at Circumneutral pH.</title>
        <authorList>
            <person name="Kato S."/>
            <person name="Ohkuma M."/>
        </authorList>
    </citation>
    <scope>NUCLEOTIDE SEQUENCE [LARGE SCALE GENOMIC DNA]</scope>
    <source>
        <strain evidence="1 2">MIZ03</strain>
    </source>
</reference>
<protein>
    <submittedName>
        <fullName evidence="1">Uncharacterized protein</fullName>
    </submittedName>
</protein>
<keyword evidence="2" id="KW-1185">Reference proteome</keyword>
<sequence length="68" mass="7786">MKNKNVDGTNCKINKTGTVTVRESAYPTGLRLHYMQFAHNFIRSTCVETTSSYRAMFVEFVTNEIAYV</sequence>
<accession>A0ABM7MPR0</accession>
<organism evidence="1 2">
    <name type="scientific">Rhodoferax lithotrophicus</name>
    <dbReference type="NCBI Taxonomy" id="2798804"/>
    <lineage>
        <taxon>Bacteria</taxon>
        <taxon>Pseudomonadati</taxon>
        <taxon>Pseudomonadota</taxon>
        <taxon>Betaproteobacteria</taxon>
        <taxon>Burkholderiales</taxon>
        <taxon>Comamonadaceae</taxon>
        <taxon>Rhodoferax</taxon>
    </lineage>
</organism>
<proteinExistence type="predicted"/>
<evidence type="ECO:0000313" key="1">
    <source>
        <dbReference type="EMBL" id="BCO28222.1"/>
    </source>
</evidence>
<name>A0ABM7MPR0_9BURK</name>
<dbReference type="EMBL" id="AP024238">
    <property type="protein sequence ID" value="BCO28222.1"/>
    <property type="molecule type" value="Genomic_DNA"/>
</dbReference>
<evidence type="ECO:0000313" key="2">
    <source>
        <dbReference type="Proteomes" id="UP000824366"/>
    </source>
</evidence>
<dbReference type="Proteomes" id="UP000824366">
    <property type="component" value="Chromosome"/>
</dbReference>